<dbReference type="RefSeq" id="WP_073047017.1">
    <property type="nucleotide sequence ID" value="NZ_FQZL01000005.1"/>
</dbReference>
<evidence type="ECO:0000259" key="1">
    <source>
        <dbReference type="Pfam" id="PF12986"/>
    </source>
</evidence>
<name>A0A1M6CBH6_9FIRM</name>
<accession>A0A1M6CBH6</accession>
<protein>
    <recommendedName>
        <fullName evidence="1">DUF3870 domain-containing protein</fullName>
    </recommendedName>
</protein>
<dbReference type="OrthoDB" id="7061730at2"/>
<proteinExistence type="predicted"/>
<keyword evidence="3" id="KW-1185">Reference proteome</keyword>
<dbReference type="Proteomes" id="UP000184052">
    <property type="component" value="Unassembled WGS sequence"/>
</dbReference>
<dbReference type="InterPro" id="IPR024617">
    <property type="entry name" value="DUF3870"/>
</dbReference>
<dbReference type="AlphaFoldDB" id="A0A1M6CBH6"/>
<sequence length="109" mass="12074">MIDNIADEIIVTGYAKLPSNITARKLYEVIAVALLVKTQTGEIIEADCTLSTNLAKKFTNDMLKGKCLSDIDDIEYTIDTAYFGSAKKAIKTAVQNCKKRFDSLMDDED</sequence>
<dbReference type="STRING" id="1121476.SAMN02745751_00645"/>
<reference evidence="2 3" key="1">
    <citation type="submission" date="2016-11" db="EMBL/GenBank/DDBJ databases">
        <authorList>
            <person name="Jaros S."/>
            <person name="Januszkiewicz K."/>
            <person name="Wedrychowicz H."/>
        </authorList>
    </citation>
    <scope>NUCLEOTIDE SEQUENCE [LARGE SCALE GENOMIC DNA]</scope>
    <source>
        <strain evidence="2 3">DSM 17477</strain>
    </source>
</reference>
<organism evidence="2 3">
    <name type="scientific">Dethiosulfatibacter aminovorans DSM 17477</name>
    <dbReference type="NCBI Taxonomy" id="1121476"/>
    <lineage>
        <taxon>Bacteria</taxon>
        <taxon>Bacillati</taxon>
        <taxon>Bacillota</taxon>
        <taxon>Tissierellia</taxon>
        <taxon>Dethiosulfatibacter</taxon>
    </lineage>
</organism>
<dbReference type="Pfam" id="PF12986">
    <property type="entry name" value="DUF3870"/>
    <property type="match status" value="1"/>
</dbReference>
<evidence type="ECO:0000313" key="2">
    <source>
        <dbReference type="EMBL" id="SHI58171.1"/>
    </source>
</evidence>
<gene>
    <name evidence="2" type="ORF">SAMN02745751_00645</name>
</gene>
<feature type="domain" description="DUF3870" evidence="1">
    <location>
        <begin position="10"/>
        <end position="101"/>
    </location>
</feature>
<dbReference type="EMBL" id="FQZL01000005">
    <property type="protein sequence ID" value="SHI58171.1"/>
    <property type="molecule type" value="Genomic_DNA"/>
</dbReference>
<evidence type="ECO:0000313" key="3">
    <source>
        <dbReference type="Proteomes" id="UP000184052"/>
    </source>
</evidence>